<reference evidence="10" key="1">
    <citation type="submission" date="2020-10" db="EMBL/GenBank/DDBJ databases">
        <title>High-Quality Genome Resource of Clonostachys rosea strain S41 by Oxford Nanopore Long-Read Sequencing.</title>
        <authorList>
            <person name="Wang H."/>
        </authorList>
    </citation>
    <scope>NUCLEOTIDE SEQUENCE</scope>
    <source>
        <strain evidence="10">S41</strain>
    </source>
</reference>
<dbReference type="InterPro" id="IPR052374">
    <property type="entry name" value="SERAC1"/>
</dbReference>
<dbReference type="AlphaFoldDB" id="A0A8H7K9K2"/>
<dbReference type="Gene3D" id="3.40.50.1820">
    <property type="entry name" value="alpha/beta hydrolase"/>
    <property type="match status" value="1"/>
</dbReference>
<dbReference type="GO" id="GO:0016020">
    <property type="term" value="C:membrane"/>
    <property type="evidence" value="ECO:0007669"/>
    <property type="project" value="UniProtKB-SubCell"/>
</dbReference>
<keyword evidence="7" id="KW-0472">Membrane</keyword>
<evidence type="ECO:0000259" key="9">
    <source>
        <dbReference type="Pfam" id="PF24883"/>
    </source>
</evidence>
<dbReference type="SUPFAM" id="SSF52540">
    <property type="entry name" value="P-loop containing nucleoside triphosphate hydrolases"/>
    <property type="match status" value="1"/>
</dbReference>
<evidence type="ECO:0000256" key="8">
    <source>
        <dbReference type="SAM" id="MobiDB-lite"/>
    </source>
</evidence>
<accession>A0A8H7K9K2</accession>
<dbReference type="PANTHER" id="PTHR48182:SF2">
    <property type="entry name" value="PROTEIN SERAC1"/>
    <property type="match status" value="1"/>
</dbReference>
<dbReference type="SUPFAM" id="SSF53474">
    <property type="entry name" value="alpha/beta-Hydrolases"/>
    <property type="match status" value="1"/>
</dbReference>
<dbReference type="Proteomes" id="UP000616885">
    <property type="component" value="Unassembled WGS sequence"/>
</dbReference>
<keyword evidence="5" id="KW-0256">Endoplasmic reticulum</keyword>
<organism evidence="10 11">
    <name type="scientific">Bionectria ochroleuca</name>
    <name type="common">Gliocladium roseum</name>
    <dbReference type="NCBI Taxonomy" id="29856"/>
    <lineage>
        <taxon>Eukaryota</taxon>
        <taxon>Fungi</taxon>
        <taxon>Dikarya</taxon>
        <taxon>Ascomycota</taxon>
        <taxon>Pezizomycotina</taxon>
        <taxon>Sordariomycetes</taxon>
        <taxon>Hypocreomycetidae</taxon>
        <taxon>Hypocreales</taxon>
        <taxon>Bionectriaceae</taxon>
        <taxon>Clonostachys</taxon>
    </lineage>
</organism>
<evidence type="ECO:0000256" key="5">
    <source>
        <dbReference type="ARBA" id="ARBA00022824"/>
    </source>
</evidence>
<feature type="compositionally biased region" description="Basic and acidic residues" evidence="8">
    <location>
        <begin position="353"/>
        <end position="368"/>
    </location>
</feature>
<dbReference type="PANTHER" id="PTHR48182">
    <property type="entry name" value="PROTEIN SERAC1"/>
    <property type="match status" value="1"/>
</dbReference>
<evidence type="ECO:0000256" key="2">
    <source>
        <dbReference type="ARBA" id="ARBA00004240"/>
    </source>
</evidence>
<dbReference type="EMBL" id="JADCTT010000011">
    <property type="protein sequence ID" value="KAF9746402.1"/>
    <property type="molecule type" value="Genomic_DNA"/>
</dbReference>
<keyword evidence="4" id="KW-0677">Repeat</keyword>
<evidence type="ECO:0000256" key="6">
    <source>
        <dbReference type="ARBA" id="ARBA00023128"/>
    </source>
</evidence>
<sequence>MKQCILDTGISVAYEPENAEPIVDFVFVHGLHGHPYKSWTKFIEKRKPSSQAAVGKASPNRDKDGRESLIRRALARLGKSSSTTSPEPASQPGLSEADNTEKVMEALFWPADLLPLECPKSRILTYGYDSKITKYTSGATNKSSLLSHSKDLLFSLARHGVHKRPLVFIAHSLGGIVVKEMLGRSSLSAEDDLRNIVESTAAIVFLGTPHRGSPEFAAIGESLRSIVSSLGMETTPANLDALGLKTTDLERAQEAFSTIWNKYDFRVKTFQESLSMTGIGVGPFGNKVVPDHSSLIGDVRERAETLQANHKDMSRYSGLEDPNYRKVGGELGFLYRSLVYVNSQSPIRAGPSIEHKKPSSRSFDDTNHLPHLPLKNSTLDSLWSPAMHSRYQDIAHPADTTCSWLFNHQLYQDWYSENHGHNQSRLLWLKGKPGTGKSVIMKEAFRLAVRDQRTSNHMTAAFFFDSRGTELPCSESILFRSLLHQLLMKSDKLFLLWREKIQEESTTIESMLCKLQELKHFFQHVVSQDISERIILYIDALDECDSKSVRDQAYFWREITTKARKEELN</sequence>
<evidence type="ECO:0000313" key="11">
    <source>
        <dbReference type="Proteomes" id="UP000616885"/>
    </source>
</evidence>
<gene>
    <name evidence="10" type="ORF">IM811_003307</name>
</gene>
<dbReference type="InterPro" id="IPR056884">
    <property type="entry name" value="NPHP3-like_N"/>
</dbReference>
<evidence type="ECO:0000256" key="7">
    <source>
        <dbReference type="ARBA" id="ARBA00023136"/>
    </source>
</evidence>
<dbReference type="Gene3D" id="3.40.50.300">
    <property type="entry name" value="P-loop containing nucleotide triphosphate hydrolases"/>
    <property type="match status" value="1"/>
</dbReference>
<name>A0A8H7K9K2_BIOOC</name>
<comment type="subcellular location">
    <subcellularLocation>
        <location evidence="2">Endoplasmic reticulum</location>
    </subcellularLocation>
    <subcellularLocation>
        <location evidence="3">Membrane</location>
    </subcellularLocation>
    <subcellularLocation>
        <location evidence="1">Mitochondrion</location>
    </subcellularLocation>
</comment>
<feature type="region of interest" description="Disordered" evidence="8">
    <location>
        <begin position="75"/>
        <end position="97"/>
    </location>
</feature>
<keyword evidence="6" id="KW-0496">Mitochondrion</keyword>
<feature type="compositionally biased region" description="Polar residues" evidence="8">
    <location>
        <begin position="79"/>
        <end position="88"/>
    </location>
</feature>
<comment type="caution">
    <text evidence="10">The sequence shown here is derived from an EMBL/GenBank/DDBJ whole genome shotgun (WGS) entry which is preliminary data.</text>
</comment>
<dbReference type="Pfam" id="PF24883">
    <property type="entry name" value="NPHP3_N"/>
    <property type="match status" value="1"/>
</dbReference>
<dbReference type="GO" id="GO:0005739">
    <property type="term" value="C:mitochondrion"/>
    <property type="evidence" value="ECO:0007669"/>
    <property type="project" value="UniProtKB-SubCell"/>
</dbReference>
<evidence type="ECO:0000256" key="1">
    <source>
        <dbReference type="ARBA" id="ARBA00004173"/>
    </source>
</evidence>
<proteinExistence type="predicted"/>
<protein>
    <recommendedName>
        <fullName evidence="9">Nephrocystin 3-like N-terminal domain-containing protein</fullName>
    </recommendedName>
</protein>
<feature type="region of interest" description="Disordered" evidence="8">
    <location>
        <begin position="350"/>
        <end position="369"/>
    </location>
</feature>
<feature type="domain" description="Nephrocystin 3-like N-terminal" evidence="9">
    <location>
        <begin position="401"/>
        <end position="559"/>
    </location>
</feature>
<evidence type="ECO:0000313" key="10">
    <source>
        <dbReference type="EMBL" id="KAF9746402.1"/>
    </source>
</evidence>
<dbReference type="InterPro" id="IPR027417">
    <property type="entry name" value="P-loop_NTPase"/>
</dbReference>
<evidence type="ECO:0000256" key="4">
    <source>
        <dbReference type="ARBA" id="ARBA00022737"/>
    </source>
</evidence>
<dbReference type="InterPro" id="IPR029058">
    <property type="entry name" value="AB_hydrolase_fold"/>
</dbReference>
<dbReference type="GO" id="GO:0005783">
    <property type="term" value="C:endoplasmic reticulum"/>
    <property type="evidence" value="ECO:0007669"/>
    <property type="project" value="UniProtKB-SubCell"/>
</dbReference>
<evidence type="ECO:0000256" key="3">
    <source>
        <dbReference type="ARBA" id="ARBA00004370"/>
    </source>
</evidence>